<organism evidence="1 2">
    <name type="scientific">Methylobacterium crusticola</name>
    <dbReference type="NCBI Taxonomy" id="1697972"/>
    <lineage>
        <taxon>Bacteria</taxon>
        <taxon>Pseudomonadati</taxon>
        <taxon>Pseudomonadota</taxon>
        <taxon>Alphaproteobacteria</taxon>
        <taxon>Hyphomicrobiales</taxon>
        <taxon>Methylobacteriaceae</taxon>
        <taxon>Methylobacterium</taxon>
    </lineage>
</organism>
<reference evidence="1" key="1">
    <citation type="journal article" date="2021" name="Front. Microbiol.">
        <title>Comprehensive Comparative Genomics and Phenotyping of Methylobacterium Species.</title>
        <authorList>
            <person name="Alessa O."/>
            <person name="Ogura Y."/>
            <person name="Fujitani Y."/>
            <person name="Takami H."/>
            <person name="Hayashi T."/>
            <person name="Sahin N."/>
            <person name="Tani A."/>
        </authorList>
    </citation>
    <scope>NUCLEOTIDE SEQUENCE</scope>
    <source>
        <strain evidence="1">KCTC 52305</strain>
    </source>
</reference>
<dbReference type="SUPFAM" id="SSF54427">
    <property type="entry name" value="NTF2-like"/>
    <property type="match status" value="1"/>
</dbReference>
<evidence type="ECO:0000313" key="1">
    <source>
        <dbReference type="EMBL" id="GJD52031.1"/>
    </source>
</evidence>
<keyword evidence="2" id="KW-1185">Reference proteome</keyword>
<sequence>MGRMQIENGRITGWRDHFDLVGFAWQVAAIEI</sequence>
<accession>A0ABQ4R424</accession>
<dbReference type="EMBL" id="BPQH01000016">
    <property type="protein sequence ID" value="GJD52031.1"/>
    <property type="molecule type" value="Genomic_DNA"/>
</dbReference>
<protein>
    <submittedName>
        <fullName evidence="1">Uncharacterized protein</fullName>
    </submittedName>
</protein>
<gene>
    <name evidence="1" type="ORF">OPKNFCMD_4793</name>
</gene>
<comment type="caution">
    <text evidence="1">The sequence shown here is derived from an EMBL/GenBank/DDBJ whole genome shotgun (WGS) entry which is preliminary data.</text>
</comment>
<reference evidence="1" key="2">
    <citation type="submission" date="2021-08" db="EMBL/GenBank/DDBJ databases">
        <authorList>
            <person name="Tani A."/>
            <person name="Ola A."/>
            <person name="Ogura Y."/>
            <person name="Katsura K."/>
            <person name="Hayashi T."/>
        </authorList>
    </citation>
    <scope>NUCLEOTIDE SEQUENCE</scope>
    <source>
        <strain evidence="1">KCTC 52305</strain>
    </source>
</reference>
<dbReference type="InterPro" id="IPR032710">
    <property type="entry name" value="NTF2-like_dom_sf"/>
</dbReference>
<evidence type="ECO:0000313" key="2">
    <source>
        <dbReference type="Proteomes" id="UP001055167"/>
    </source>
</evidence>
<proteinExistence type="predicted"/>
<name>A0ABQ4R424_9HYPH</name>
<dbReference type="Proteomes" id="UP001055167">
    <property type="component" value="Unassembled WGS sequence"/>
</dbReference>